<organism evidence="1 2">
    <name type="scientific">Cricetulus griseus</name>
    <name type="common">Chinese hamster</name>
    <name type="synonym">Cricetulus barabensis griseus</name>
    <dbReference type="NCBI Taxonomy" id="10029"/>
    <lineage>
        <taxon>Eukaryota</taxon>
        <taxon>Metazoa</taxon>
        <taxon>Chordata</taxon>
        <taxon>Craniata</taxon>
        <taxon>Vertebrata</taxon>
        <taxon>Euteleostomi</taxon>
        <taxon>Mammalia</taxon>
        <taxon>Eutheria</taxon>
        <taxon>Euarchontoglires</taxon>
        <taxon>Glires</taxon>
        <taxon>Rodentia</taxon>
        <taxon>Myomorpha</taxon>
        <taxon>Muroidea</taxon>
        <taxon>Cricetidae</taxon>
        <taxon>Cricetinae</taxon>
        <taxon>Cricetulus</taxon>
    </lineage>
</organism>
<dbReference type="EMBL" id="KE663615">
    <property type="protein sequence ID" value="ERE91194.1"/>
    <property type="molecule type" value="Genomic_DNA"/>
</dbReference>
<evidence type="ECO:0000313" key="2">
    <source>
        <dbReference type="Proteomes" id="UP000030759"/>
    </source>
</evidence>
<sequence length="80" mass="8953">MAQSDGFVLVYHLSYALVFSNIVADIQILINPVNLPENSLPGTELSRAYDKDVAGKPNAYRFLNKTKDFVIDEMLVNVHV</sequence>
<dbReference type="Proteomes" id="UP000030759">
    <property type="component" value="Unassembled WGS sequence"/>
</dbReference>
<name>A0A061IQZ4_CRIGR</name>
<accession>A0A061IQZ4</accession>
<reference evidence="2" key="1">
    <citation type="journal article" date="2013" name="Nat. Biotechnol.">
        <title>Chinese hamster genome sequenced from sorted chromosomes.</title>
        <authorList>
            <person name="Brinkrolf K."/>
            <person name="Rupp O."/>
            <person name="Laux H."/>
            <person name="Kollin F."/>
            <person name="Ernst W."/>
            <person name="Linke B."/>
            <person name="Kofler R."/>
            <person name="Romand S."/>
            <person name="Hesse F."/>
            <person name="Budach W.E."/>
            <person name="Galosy S."/>
            <person name="Muller D."/>
            <person name="Noll T."/>
            <person name="Wienberg J."/>
            <person name="Jostock T."/>
            <person name="Leonard M."/>
            <person name="Grillari J."/>
            <person name="Tauch A."/>
            <person name="Goesmann A."/>
            <person name="Helk B."/>
            <person name="Mott J.E."/>
            <person name="Puhler A."/>
            <person name="Borth N."/>
        </authorList>
    </citation>
    <scope>NUCLEOTIDE SEQUENCE [LARGE SCALE GENOMIC DNA]</scope>
    <source>
        <strain evidence="2">17A/GY</strain>
    </source>
</reference>
<evidence type="ECO:0000313" key="1">
    <source>
        <dbReference type="EMBL" id="ERE91194.1"/>
    </source>
</evidence>
<protein>
    <submittedName>
        <fullName evidence="1">Cadherin EGF LAG seven-pass G-type receptor</fullName>
    </submittedName>
</protein>
<gene>
    <name evidence="1" type="ORF">H671_1g1125</name>
</gene>
<proteinExistence type="predicted"/>
<dbReference type="AlphaFoldDB" id="A0A061IQZ4"/>
<keyword evidence="1" id="KW-0675">Receptor</keyword>